<dbReference type="Pfam" id="PF00543">
    <property type="entry name" value="P-II"/>
    <property type="match status" value="1"/>
</dbReference>
<dbReference type="PRINTS" id="PR00340">
    <property type="entry name" value="PIIGLNB"/>
</dbReference>
<sequence>MGQISNVVIIFNPEKLTDLRRALKEVGLSGMTVTRVDGNGLQGGTVRYYSDDKVEVDLLPKIKVEVIVPGDKVDEVIEVTKKVLKTSETGAGKIFVYDVSRVIRISTDDEGLDALNS</sequence>
<dbReference type="GO" id="GO:0005524">
    <property type="term" value="F:ATP binding"/>
    <property type="evidence" value="ECO:0007669"/>
    <property type="project" value="TreeGrafter"/>
</dbReference>
<organism evidence="1 2">
    <name type="scientific">Lactonifactor longoviformis DSM 17459</name>
    <dbReference type="NCBI Taxonomy" id="1122155"/>
    <lineage>
        <taxon>Bacteria</taxon>
        <taxon>Bacillati</taxon>
        <taxon>Bacillota</taxon>
        <taxon>Clostridia</taxon>
        <taxon>Eubacteriales</taxon>
        <taxon>Clostridiaceae</taxon>
        <taxon>Lactonifactor</taxon>
    </lineage>
</organism>
<evidence type="ECO:0000313" key="2">
    <source>
        <dbReference type="Proteomes" id="UP000184245"/>
    </source>
</evidence>
<dbReference type="InterPro" id="IPR015867">
    <property type="entry name" value="N-reg_PII/ATP_PRibTrfase_C"/>
</dbReference>
<reference evidence="1 2" key="1">
    <citation type="submission" date="2016-11" db="EMBL/GenBank/DDBJ databases">
        <authorList>
            <person name="Jaros S."/>
            <person name="Januszkiewicz K."/>
            <person name="Wedrychowicz H."/>
        </authorList>
    </citation>
    <scope>NUCLEOTIDE SEQUENCE [LARGE SCALE GENOMIC DNA]</scope>
    <source>
        <strain evidence="1 2">DSM 17459</strain>
    </source>
</reference>
<dbReference type="PANTHER" id="PTHR30115">
    <property type="entry name" value="NITROGEN REGULATORY PROTEIN P-II"/>
    <property type="match status" value="1"/>
</dbReference>
<evidence type="ECO:0000313" key="1">
    <source>
        <dbReference type="EMBL" id="SHF53412.1"/>
    </source>
</evidence>
<gene>
    <name evidence="1" type="ORF">SAMN02745158_04127</name>
</gene>
<dbReference type="Proteomes" id="UP000184245">
    <property type="component" value="Unassembled WGS sequence"/>
</dbReference>
<name>A0A1M5CG70_9CLOT</name>
<dbReference type="InterPro" id="IPR011322">
    <property type="entry name" value="N-reg_PII-like_a/b"/>
</dbReference>
<dbReference type="GO" id="GO:0005829">
    <property type="term" value="C:cytosol"/>
    <property type="evidence" value="ECO:0007669"/>
    <property type="project" value="TreeGrafter"/>
</dbReference>
<dbReference type="OrthoDB" id="9802729at2"/>
<dbReference type="AlphaFoldDB" id="A0A1M5CG70"/>
<dbReference type="RefSeq" id="WP_072854654.1">
    <property type="nucleotide sequence ID" value="NZ_FQVI01000039.1"/>
</dbReference>
<dbReference type="SUPFAM" id="SSF54913">
    <property type="entry name" value="GlnB-like"/>
    <property type="match status" value="1"/>
</dbReference>
<dbReference type="GO" id="GO:0030234">
    <property type="term" value="F:enzyme regulator activity"/>
    <property type="evidence" value="ECO:0007669"/>
    <property type="project" value="InterPro"/>
</dbReference>
<accession>A0A1M5CG70</accession>
<dbReference type="PROSITE" id="PS51343">
    <property type="entry name" value="PII_GLNB_DOM"/>
    <property type="match status" value="1"/>
</dbReference>
<dbReference type="PANTHER" id="PTHR30115:SF11">
    <property type="entry name" value="NITROGEN REGULATORY PROTEIN P-II HOMOLOG"/>
    <property type="match status" value="1"/>
</dbReference>
<proteinExistence type="predicted"/>
<dbReference type="InterPro" id="IPR002187">
    <property type="entry name" value="N-reg_PII"/>
</dbReference>
<dbReference type="SMART" id="SM00938">
    <property type="entry name" value="P-II"/>
    <property type="match status" value="1"/>
</dbReference>
<dbReference type="GO" id="GO:0006808">
    <property type="term" value="P:regulation of nitrogen utilization"/>
    <property type="evidence" value="ECO:0007669"/>
    <property type="project" value="InterPro"/>
</dbReference>
<dbReference type="Gene3D" id="3.30.70.120">
    <property type="match status" value="1"/>
</dbReference>
<protein>
    <submittedName>
        <fullName evidence="1">Nitrogen regulatory protein P-II family</fullName>
    </submittedName>
</protein>
<keyword evidence="2" id="KW-1185">Reference proteome</keyword>
<dbReference type="EMBL" id="FQVI01000039">
    <property type="protein sequence ID" value="SHF53412.1"/>
    <property type="molecule type" value="Genomic_DNA"/>
</dbReference>
<dbReference type="STRING" id="1122155.SAMN02745158_04127"/>